<keyword evidence="1" id="KW-1133">Transmembrane helix</keyword>
<organism evidence="2 3">
    <name type="scientific">Pseudoalteromonas lipolytica</name>
    <dbReference type="NCBI Taxonomy" id="570156"/>
    <lineage>
        <taxon>Bacteria</taxon>
        <taxon>Pseudomonadati</taxon>
        <taxon>Pseudomonadota</taxon>
        <taxon>Gammaproteobacteria</taxon>
        <taxon>Alteromonadales</taxon>
        <taxon>Pseudoalteromonadaceae</taxon>
        <taxon>Pseudoalteromonas</taxon>
    </lineage>
</organism>
<feature type="transmembrane region" description="Helical" evidence="1">
    <location>
        <begin position="113"/>
        <end position="132"/>
    </location>
</feature>
<evidence type="ECO:0000256" key="1">
    <source>
        <dbReference type="SAM" id="Phobius"/>
    </source>
</evidence>
<dbReference type="RefSeq" id="WP_339982037.1">
    <property type="nucleotide sequence ID" value="NZ_JAQPZS010000022.1"/>
</dbReference>
<gene>
    <name evidence="2" type="ORF">PQI24_18550</name>
</gene>
<dbReference type="Proteomes" id="UP001377972">
    <property type="component" value="Unassembled WGS sequence"/>
</dbReference>
<name>A0ABU8SYC7_9GAMM</name>
<comment type="caution">
    <text evidence="2">The sequence shown here is derived from an EMBL/GenBank/DDBJ whole genome shotgun (WGS) entry which is preliminary data.</text>
</comment>
<reference evidence="2 3" key="1">
    <citation type="submission" date="2023-01" db="EMBL/GenBank/DDBJ databases">
        <title>Trichodesmium-associated heterotrophic epibiont bacteria.</title>
        <authorList>
            <person name="Cleveland C.S."/>
            <person name="Webb E.A."/>
        </authorList>
    </citation>
    <scope>NUCLEOTIDE SEQUENCE [LARGE SCALE GENOMIC DNA]</scope>
    <source>
        <strain evidence="2 3">USCH2</strain>
    </source>
</reference>
<sequence>MPEFKILNNILDYMESNGTTYKFVEITINKELVEEINSDSKISYTLEELKKAADKCLAHEWLKHSYLGADKYEHLQITPKGVGAARSKQKSEELKSSRSFLKKTSDYIEDHKGLFIVLGFLLALATFALKILGGS</sequence>
<keyword evidence="3" id="KW-1185">Reference proteome</keyword>
<evidence type="ECO:0000313" key="2">
    <source>
        <dbReference type="EMBL" id="MEJ6498048.1"/>
    </source>
</evidence>
<protein>
    <submittedName>
        <fullName evidence="2">Uncharacterized protein</fullName>
    </submittedName>
</protein>
<accession>A0ABU8SYC7</accession>
<evidence type="ECO:0000313" key="3">
    <source>
        <dbReference type="Proteomes" id="UP001377972"/>
    </source>
</evidence>
<keyword evidence="1" id="KW-0812">Transmembrane</keyword>
<keyword evidence="1" id="KW-0472">Membrane</keyword>
<dbReference type="EMBL" id="JAQPZS010000022">
    <property type="protein sequence ID" value="MEJ6498048.1"/>
    <property type="molecule type" value="Genomic_DNA"/>
</dbReference>
<proteinExistence type="predicted"/>